<feature type="binding site" evidence="11">
    <location>
        <position position="46"/>
    </location>
    <ligand>
        <name>[4Fe-4S] cluster</name>
        <dbReference type="ChEBI" id="CHEBI:49883"/>
    </ligand>
</feature>
<keyword evidence="3 11" id="KW-0004">4Fe-4S</keyword>
<evidence type="ECO:0000256" key="2">
    <source>
        <dbReference type="ARBA" id="ARBA00006597"/>
    </source>
</evidence>
<dbReference type="PROSITE" id="PS51674">
    <property type="entry name" value="4FE4S_WBL"/>
    <property type="match status" value="1"/>
</dbReference>
<protein>
    <recommendedName>
        <fullName evidence="11">Transcriptional regulator WhiB</fullName>
    </recommendedName>
</protein>
<comment type="caution">
    <text evidence="12">The sequence shown here is derived from an EMBL/GenBank/DDBJ whole genome shotgun (WGS) entry which is preliminary data.</text>
</comment>
<evidence type="ECO:0000256" key="8">
    <source>
        <dbReference type="ARBA" id="ARBA00023125"/>
    </source>
</evidence>
<dbReference type="OrthoDB" id="4750652at2"/>
<feature type="binding site" evidence="11">
    <location>
        <position position="54"/>
    </location>
    <ligand>
        <name>[4Fe-4S] cluster</name>
        <dbReference type="ChEBI" id="CHEBI:49883"/>
    </ligand>
</feature>
<dbReference type="GO" id="GO:0005737">
    <property type="term" value="C:cytoplasm"/>
    <property type="evidence" value="ECO:0007669"/>
    <property type="project" value="UniProtKB-SubCell"/>
</dbReference>
<reference evidence="12 13" key="1">
    <citation type="submission" date="2016-01" db="EMBL/GenBank/DDBJ databases">
        <title>The new phylogeny of the genus Mycobacterium.</title>
        <authorList>
            <person name="Tarcisio F."/>
            <person name="Conor M."/>
            <person name="Antonella G."/>
            <person name="Elisabetta G."/>
            <person name="Giulia F.S."/>
            <person name="Sara T."/>
            <person name="Anna F."/>
            <person name="Clotilde B."/>
            <person name="Roberto B."/>
            <person name="Veronica D.S."/>
            <person name="Fabio R."/>
            <person name="Monica P."/>
            <person name="Olivier J."/>
            <person name="Enrico T."/>
            <person name="Nicola S."/>
        </authorList>
    </citation>
    <scope>NUCLEOTIDE SEQUENCE [LARGE SCALE GENOMIC DNA]</scope>
    <source>
        <strain evidence="12 13">DSM 44179</strain>
    </source>
</reference>
<keyword evidence="11" id="KW-0963">Cytoplasm</keyword>
<feature type="binding site" evidence="11">
    <location>
        <position position="42"/>
    </location>
    <ligand>
        <name>[4Fe-4S] cluster</name>
        <dbReference type="ChEBI" id="CHEBI:49883"/>
    </ligand>
</feature>
<keyword evidence="5 11" id="KW-0408">Iron</keyword>
<dbReference type="GO" id="GO:0046872">
    <property type="term" value="F:metal ion binding"/>
    <property type="evidence" value="ECO:0007669"/>
    <property type="project" value="UniProtKB-KW"/>
</dbReference>
<keyword evidence="6 11" id="KW-0411">Iron-sulfur</keyword>
<comment type="function">
    <text evidence="11">Acts as a transcriptional regulator. Probably redox-responsive. The apo- but not holo-form probably binds DNA.</text>
</comment>
<evidence type="ECO:0000256" key="6">
    <source>
        <dbReference type="ARBA" id="ARBA00023014"/>
    </source>
</evidence>
<comment type="PTM">
    <text evidence="11">Upon Fe-S cluster removal intramolecular disulfide bonds are formed.</text>
</comment>
<evidence type="ECO:0000256" key="4">
    <source>
        <dbReference type="ARBA" id="ARBA00022723"/>
    </source>
</evidence>
<evidence type="ECO:0000256" key="11">
    <source>
        <dbReference type="HAMAP-Rule" id="MF_01479"/>
    </source>
</evidence>
<keyword evidence="13" id="KW-1185">Reference proteome</keyword>
<comment type="subcellular location">
    <subcellularLocation>
        <location evidence="1 11">Cytoplasm</location>
    </subcellularLocation>
</comment>
<dbReference type="RefSeq" id="WP_085092878.1">
    <property type="nucleotide sequence ID" value="NZ_AP022603.1"/>
</dbReference>
<keyword evidence="8 11" id="KW-0238">DNA-binding</keyword>
<dbReference type="GO" id="GO:0003677">
    <property type="term" value="F:DNA binding"/>
    <property type="evidence" value="ECO:0007669"/>
    <property type="project" value="UniProtKB-UniRule"/>
</dbReference>
<dbReference type="InterPro" id="IPR003482">
    <property type="entry name" value="Whib"/>
</dbReference>
<evidence type="ECO:0000256" key="7">
    <source>
        <dbReference type="ARBA" id="ARBA00023015"/>
    </source>
</evidence>
<evidence type="ECO:0000256" key="3">
    <source>
        <dbReference type="ARBA" id="ARBA00022485"/>
    </source>
</evidence>
<gene>
    <name evidence="11" type="primary">whiB</name>
    <name evidence="12" type="ORF">AWC04_02785</name>
</gene>
<evidence type="ECO:0000256" key="1">
    <source>
        <dbReference type="ARBA" id="ARBA00004496"/>
    </source>
</evidence>
<dbReference type="Pfam" id="PF02467">
    <property type="entry name" value="Whib"/>
    <property type="match status" value="1"/>
</dbReference>
<dbReference type="EMBL" id="LQOJ01000018">
    <property type="protein sequence ID" value="ORV07645.1"/>
    <property type="molecule type" value="Genomic_DNA"/>
</dbReference>
<dbReference type="AlphaFoldDB" id="A0A1X1RJ94"/>
<proteinExistence type="inferred from homology"/>
<dbReference type="InterPro" id="IPR034768">
    <property type="entry name" value="4FE4S_WBL"/>
</dbReference>
<organism evidence="12 13">
    <name type="scientific">Mycolicibacterium fallax</name>
    <name type="common">Mycobacterium fallax</name>
    <dbReference type="NCBI Taxonomy" id="1793"/>
    <lineage>
        <taxon>Bacteria</taxon>
        <taxon>Bacillati</taxon>
        <taxon>Actinomycetota</taxon>
        <taxon>Actinomycetes</taxon>
        <taxon>Mycobacteriales</taxon>
        <taxon>Mycobacteriaceae</taxon>
        <taxon>Mycolicibacterium</taxon>
    </lineage>
</organism>
<dbReference type="Proteomes" id="UP000193484">
    <property type="component" value="Unassembled WGS sequence"/>
</dbReference>
<comment type="cofactor">
    <cofactor evidence="11">
        <name>[4Fe-4S] cluster</name>
        <dbReference type="ChEBI" id="CHEBI:49883"/>
    </cofactor>
    <text evidence="11">Binds 1 [4Fe-4S] cluster per subunit. Following nitrosylation of the [4Fe-4S] cluster binds 1 [4Fe-8(NO)] cluster per subunit.</text>
</comment>
<name>A0A1X1RJ94_MYCFA</name>
<dbReference type="GO" id="GO:0051539">
    <property type="term" value="F:4 iron, 4 sulfur cluster binding"/>
    <property type="evidence" value="ECO:0007669"/>
    <property type="project" value="UniProtKB-UniRule"/>
</dbReference>
<evidence type="ECO:0000256" key="10">
    <source>
        <dbReference type="ARBA" id="ARBA00023163"/>
    </source>
</evidence>
<accession>A0A1X1RJ94</accession>
<sequence>MNQQPCTANPDLWFGYPDDDAGDGPAKARAYELAALQARTLCLRRCPLAQQRRCARYALEQQEAFGVWAGVKLPGNQWRRRHELARAHEQLRRIATGEVTPRELPENQPLLRRRTLPAGGDIATVLHLPARQSAA</sequence>
<comment type="PTM">
    <text evidence="11">The Fe-S cluster can be nitrosylated by nitric oxide (NO).</text>
</comment>
<dbReference type="HAMAP" id="MF_01479">
    <property type="entry name" value="WhiB"/>
    <property type="match status" value="1"/>
</dbReference>
<dbReference type="GO" id="GO:0035731">
    <property type="term" value="F:dinitrosyl-iron complex binding"/>
    <property type="evidence" value="ECO:0007669"/>
    <property type="project" value="UniProtKB-UniRule"/>
</dbReference>
<keyword evidence="10 11" id="KW-0804">Transcription</keyword>
<dbReference type="GO" id="GO:0006355">
    <property type="term" value="P:regulation of DNA-templated transcription"/>
    <property type="evidence" value="ECO:0007669"/>
    <property type="project" value="UniProtKB-UniRule"/>
</dbReference>
<evidence type="ECO:0000313" key="12">
    <source>
        <dbReference type="EMBL" id="ORV07645.1"/>
    </source>
</evidence>
<feature type="binding site" evidence="11">
    <location>
        <position position="6"/>
    </location>
    <ligand>
        <name>[4Fe-4S] cluster</name>
        <dbReference type="ChEBI" id="CHEBI:49883"/>
    </ligand>
</feature>
<dbReference type="STRING" id="1793.AWC04_02785"/>
<keyword evidence="7 11" id="KW-0805">Transcription regulation</keyword>
<keyword evidence="4 11" id="KW-0479">Metal-binding</keyword>
<evidence type="ECO:0000256" key="5">
    <source>
        <dbReference type="ARBA" id="ARBA00023004"/>
    </source>
</evidence>
<keyword evidence="9 11" id="KW-1015">Disulfide bond</keyword>
<evidence type="ECO:0000256" key="9">
    <source>
        <dbReference type="ARBA" id="ARBA00023157"/>
    </source>
</evidence>
<comment type="similarity">
    <text evidence="2 11">Belongs to the WhiB family.</text>
</comment>
<evidence type="ECO:0000313" key="13">
    <source>
        <dbReference type="Proteomes" id="UP000193484"/>
    </source>
</evidence>